<gene>
    <name evidence="2" type="ORF">E2C01_043509</name>
</gene>
<accession>A0A5B7FVX4</accession>
<evidence type="ECO:0000313" key="2">
    <source>
        <dbReference type="EMBL" id="MPC49696.1"/>
    </source>
</evidence>
<dbReference type="Proteomes" id="UP000324222">
    <property type="component" value="Unassembled WGS sequence"/>
</dbReference>
<sequence>MEGSKGEAERVHIPVPAMPKNSSLVPNTTVTATVLSLSLSSYSPDPPAVSLEQKNIRKEGSCKRLPGLHEAVPFSKHLTADEGHIRWLKSEGTQYKAGEHKDCLLVLSHD</sequence>
<protein>
    <submittedName>
        <fullName evidence="2">Uncharacterized protein</fullName>
    </submittedName>
</protein>
<feature type="compositionally biased region" description="Basic and acidic residues" evidence="1">
    <location>
        <begin position="1"/>
        <end position="12"/>
    </location>
</feature>
<comment type="caution">
    <text evidence="2">The sequence shown here is derived from an EMBL/GenBank/DDBJ whole genome shotgun (WGS) entry which is preliminary data.</text>
</comment>
<evidence type="ECO:0000313" key="3">
    <source>
        <dbReference type="Proteomes" id="UP000324222"/>
    </source>
</evidence>
<dbReference type="EMBL" id="VSRR010009041">
    <property type="protein sequence ID" value="MPC49696.1"/>
    <property type="molecule type" value="Genomic_DNA"/>
</dbReference>
<organism evidence="2 3">
    <name type="scientific">Portunus trituberculatus</name>
    <name type="common">Swimming crab</name>
    <name type="synonym">Neptunus trituberculatus</name>
    <dbReference type="NCBI Taxonomy" id="210409"/>
    <lineage>
        <taxon>Eukaryota</taxon>
        <taxon>Metazoa</taxon>
        <taxon>Ecdysozoa</taxon>
        <taxon>Arthropoda</taxon>
        <taxon>Crustacea</taxon>
        <taxon>Multicrustacea</taxon>
        <taxon>Malacostraca</taxon>
        <taxon>Eumalacostraca</taxon>
        <taxon>Eucarida</taxon>
        <taxon>Decapoda</taxon>
        <taxon>Pleocyemata</taxon>
        <taxon>Brachyura</taxon>
        <taxon>Eubrachyura</taxon>
        <taxon>Portunoidea</taxon>
        <taxon>Portunidae</taxon>
        <taxon>Portuninae</taxon>
        <taxon>Portunus</taxon>
    </lineage>
</organism>
<evidence type="ECO:0000256" key="1">
    <source>
        <dbReference type="SAM" id="MobiDB-lite"/>
    </source>
</evidence>
<name>A0A5B7FVX4_PORTR</name>
<feature type="region of interest" description="Disordered" evidence="1">
    <location>
        <begin position="1"/>
        <end position="24"/>
    </location>
</feature>
<keyword evidence="3" id="KW-1185">Reference proteome</keyword>
<reference evidence="2 3" key="1">
    <citation type="submission" date="2019-05" db="EMBL/GenBank/DDBJ databases">
        <title>Another draft genome of Portunus trituberculatus and its Hox gene families provides insights of decapod evolution.</title>
        <authorList>
            <person name="Jeong J.-H."/>
            <person name="Song I."/>
            <person name="Kim S."/>
            <person name="Choi T."/>
            <person name="Kim D."/>
            <person name="Ryu S."/>
            <person name="Kim W."/>
        </authorList>
    </citation>
    <scope>NUCLEOTIDE SEQUENCE [LARGE SCALE GENOMIC DNA]</scope>
    <source>
        <tissue evidence="2">Muscle</tissue>
    </source>
</reference>
<dbReference type="AlphaFoldDB" id="A0A5B7FVX4"/>
<proteinExistence type="predicted"/>